<comment type="caution">
    <text evidence="2">The sequence shown here is derived from an EMBL/GenBank/DDBJ whole genome shotgun (WGS) entry which is preliminary data.</text>
</comment>
<keyword evidence="3" id="KW-1185">Reference proteome</keyword>
<feature type="region of interest" description="Disordered" evidence="1">
    <location>
        <begin position="1"/>
        <end position="21"/>
    </location>
</feature>
<dbReference type="AlphaFoldDB" id="A0A1Q5U1J9"/>
<evidence type="ECO:0000313" key="2">
    <source>
        <dbReference type="EMBL" id="OKP06311.1"/>
    </source>
</evidence>
<dbReference type="Proteomes" id="UP000186955">
    <property type="component" value="Unassembled WGS sequence"/>
</dbReference>
<gene>
    <name evidence="2" type="ORF">PENSUB_6301</name>
</gene>
<accession>A0A1Q5U1J9</accession>
<evidence type="ECO:0000256" key="1">
    <source>
        <dbReference type="SAM" id="MobiDB-lite"/>
    </source>
</evidence>
<organism evidence="2 3">
    <name type="scientific">Penicillium subrubescens</name>
    <dbReference type="NCBI Taxonomy" id="1316194"/>
    <lineage>
        <taxon>Eukaryota</taxon>
        <taxon>Fungi</taxon>
        <taxon>Dikarya</taxon>
        <taxon>Ascomycota</taxon>
        <taxon>Pezizomycotina</taxon>
        <taxon>Eurotiomycetes</taxon>
        <taxon>Eurotiomycetidae</taxon>
        <taxon>Eurotiales</taxon>
        <taxon>Aspergillaceae</taxon>
        <taxon>Penicillium</taxon>
    </lineage>
</organism>
<evidence type="ECO:0000313" key="3">
    <source>
        <dbReference type="Proteomes" id="UP000186955"/>
    </source>
</evidence>
<sequence>MSHRANELESSGITHRLRPTETLGHVRLQDEVTGETLLVPQPSSDPNDPLNCIMVLWQCRVCRPYDDRGYLLSP</sequence>
<name>A0A1Q5U1J9_9EURO</name>
<protein>
    <submittedName>
        <fullName evidence="2">Uncharacterized protein</fullName>
    </submittedName>
</protein>
<reference evidence="2 3" key="1">
    <citation type="submission" date="2016-10" db="EMBL/GenBank/DDBJ databases">
        <title>Genome sequence of the ascomycete fungus Penicillium subrubescens.</title>
        <authorList>
            <person name="De Vries R.P."/>
            <person name="Peng M."/>
            <person name="Dilokpimol A."/>
            <person name="Hilden K."/>
            <person name="Makela M.R."/>
            <person name="Grigoriev I."/>
            <person name="Riley R."/>
            <person name="Granchi Z."/>
        </authorList>
    </citation>
    <scope>NUCLEOTIDE SEQUENCE [LARGE SCALE GENOMIC DNA]</scope>
    <source>
        <strain evidence="2 3">CBS 132785</strain>
    </source>
</reference>
<dbReference type="EMBL" id="MNBE01000598">
    <property type="protein sequence ID" value="OKP06311.1"/>
    <property type="molecule type" value="Genomic_DNA"/>
</dbReference>
<proteinExistence type="predicted"/>